<dbReference type="AlphaFoldDB" id="A0A1F6AIV4"/>
<comment type="caution">
    <text evidence="1">The sequence shown here is derived from an EMBL/GenBank/DDBJ whole genome shotgun (WGS) entry which is preliminary data.</text>
</comment>
<dbReference type="Proteomes" id="UP000178759">
    <property type="component" value="Unassembled WGS sequence"/>
</dbReference>
<evidence type="ECO:0000313" key="1">
    <source>
        <dbReference type="EMBL" id="OGG24576.1"/>
    </source>
</evidence>
<protein>
    <submittedName>
        <fullName evidence="1">Uncharacterized protein</fullName>
    </submittedName>
</protein>
<accession>A0A1F6AIV4</accession>
<evidence type="ECO:0000313" key="2">
    <source>
        <dbReference type="Proteomes" id="UP000178759"/>
    </source>
</evidence>
<gene>
    <name evidence="1" type="ORF">A3A79_05320</name>
</gene>
<proteinExistence type="predicted"/>
<reference evidence="1 2" key="1">
    <citation type="journal article" date="2016" name="Nat. Commun.">
        <title>Thousands of microbial genomes shed light on interconnected biogeochemical processes in an aquifer system.</title>
        <authorList>
            <person name="Anantharaman K."/>
            <person name="Brown C.T."/>
            <person name="Hug L.A."/>
            <person name="Sharon I."/>
            <person name="Castelle C.J."/>
            <person name="Probst A.J."/>
            <person name="Thomas B.C."/>
            <person name="Singh A."/>
            <person name="Wilkins M.J."/>
            <person name="Karaoz U."/>
            <person name="Brodie E.L."/>
            <person name="Williams K.H."/>
            <person name="Hubbard S.S."/>
            <person name="Banfield J.F."/>
        </authorList>
    </citation>
    <scope>NUCLEOTIDE SEQUENCE [LARGE SCALE GENOMIC DNA]</scope>
</reference>
<name>A0A1F6AIV4_9BACT</name>
<dbReference type="EMBL" id="MFJV01000001">
    <property type="protein sequence ID" value="OGG24576.1"/>
    <property type="molecule type" value="Genomic_DNA"/>
</dbReference>
<dbReference type="STRING" id="1798392.A3A79_05320"/>
<organism evidence="1 2">
    <name type="scientific">Candidatus Gottesmanbacteria bacterium RIFCSPLOWO2_01_FULL_43_11b</name>
    <dbReference type="NCBI Taxonomy" id="1798392"/>
    <lineage>
        <taxon>Bacteria</taxon>
        <taxon>Candidatus Gottesmaniibacteriota</taxon>
    </lineage>
</organism>
<sequence>MFQQRGVILIPHEGGGFTMQEDCIFLQGKLCTLHGQPTQPKCCVDNKAGEELCLRVRESVAGKRWSEVE</sequence>